<evidence type="ECO:0000256" key="5">
    <source>
        <dbReference type="ARBA" id="ARBA00022898"/>
    </source>
</evidence>
<dbReference type="Proteomes" id="UP000252915">
    <property type="component" value="Unassembled WGS sequence"/>
</dbReference>
<dbReference type="GO" id="GO:0004375">
    <property type="term" value="F:glycine dehydrogenase (decarboxylating) activity"/>
    <property type="evidence" value="ECO:0007669"/>
    <property type="project" value="UniProtKB-EC"/>
</dbReference>
<dbReference type="FunFam" id="3.40.640.10:FF:000005">
    <property type="entry name" value="Glycine dehydrogenase (decarboxylating), mitochondrial"/>
    <property type="match status" value="1"/>
</dbReference>
<dbReference type="NCBIfam" id="NF003346">
    <property type="entry name" value="PRK04366.1"/>
    <property type="match status" value="1"/>
</dbReference>
<dbReference type="FunFam" id="3.90.1150.10:FF:000007">
    <property type="entry name" value="Glycine dehydrogenase (decarboxylating), mitochondrial"/>
    <property type="match status" value="1"/>
</dbReference>
<keyword evidence="6 8" id="KW-0560">Oxidoreductase</keyword>
<evidence type="ECO:0000256" key="2">
    <source>
        <dbReference type="ARBA" id="ARBA00003788"/>
    </source>
</evidence>
<feature type="domain" description="Glycine dehydrogenase C-terminal" evidence="11">
    <location>
        <begin position="773"/>
        <end position="894"/>
    </location>
</feature>
<dbReference type="InterPro" id="IPR015421">
    <property type="entry name" value="PyrdxlP-dep_Trfase_major"/>
</dbReference>
<dbReference type="AlphaFoldDB" id="A0A368C616"/>
<dbReference type="InterPro" id="IPR049316">
    <property type="entry name" value="GDC-P_C"/>
</dbReference>
<sequence>MSKKTDQTEALAKNYDSFARRHIGISEEISLKMLDDLGFNSMDNFIQSIVPESIYSNKDLKIDDGLSEEAALRHIKRISKENRLFKSYIGQGFYNSITPPSIQKNVFENPSWYTSYTPYQPEIAQGRLEALINYQTMVADLTGMEIANASLLDEPTAAAEAMTLAKRLSKSKSDVFLVDENCFSQTLHIIETRAKPLDIQIKVLAPKNMLDQECFGAFLQYPDTNGVINNYSYLVDGLHKKKALAVFATDLLALTLITPPGDYDADIVIGSSQRFGIPLGFGGPHAAFIATKESYKRSLPGRIVGASIDVHGKTAYRLALQTREQHIRREKATSNICTSQALLAIMAGFYAVYHGPEGLKSIALRVHKYAVTLKVMLEKNGIEIHSSSFFDTLVIHSGDKTKDFIKRAKIKKINLRIIDETSLGISMDESVSFEDLKEIIEIFCEENELIAPNETLSCISKDVRRTSDYLTHSIFNSYYSETELMRYIKKLCNKDIALNTSMIPLGSCTMKLNSASEMEPISWPEFSAIHPLAPTNQIQGYLKLINELEQMLEVITGYSVISLQPNAGSQGEYAGLLAIDAYHKQNGDNQRNICLIPRSAHGTNPASAQMVGFKVVPIECNKEGNISIKDLKEKIKLHKENLSAIMITYPSTHGVFESTVIEVCNIVHAAGGLVYIDGANLNAMVGICYPGAFGGDVSHLNLHKTFCIPHGGGGPGIGPIGVVDKLKSFIPGFHGNPNNNVGPVSGSNYGSASILPISWMYIKMMGSKGLKKATEIAILNANYVAHRLGDHYKILYKGQNGLVAHECIVDVRPFKDSANIEVEDIAKRLIDYGFHAPTMSWPVAGTLMIEPTESESKDEIDRFCDAMINIKKEIQDIENGDLDITDNMLKNAPHTAEEVSKDEWDHSYTRSRAAYPLEILKEKKFWPPIGRVNNVYGDKNLMCSCPSMEEF</sequence>
<organism evidence="12 13">
    <name type="scientific">SAR86 cluster bacterium</name>
    <dbReference type="NCBI Taxonomy" id="2030880"/>
    <lineage>
        <taxon>Bacteria</taxon>
        <taxon>Pseudomonadati</taxon>
        <taxon>Pseudomonadota</taxon>
        <taxon>Gammaproteobacteria</taxon>
        <taxon>SAR86 cluster</taxon>
    </lineage>
</organism>
<evidence type="ECO:0000256" key="4">
    <source>
        <dbReference type="ARBA" id="ARBA00011690"/>
    </source>
</evidence>
<dbReference type="CDD" id="cd00613">
    <property type="entry name" value="GDC-P"/>
    <property type="match status" value="2"/>
</dbReference>
<evidence type="ECO:0000256" key="7">
    <source>
        <dbReference type="ARBA" id="ARBA00049026"/>
    </source>
</evidence>
<reference evidence="12 13" key="1">
    <citation type="journal article" date="2018" name="Microbiome">
        <title>Fine metagenomic profile of the Mediterranean stratified and mixed water columns revealed by assembly and recruitment.</title>
        <authorList>
            <person name="Haro-Moreno J.M."/>
            <person name="Lopez-Perez M."/>
            <person name="De La Torre J.R."/>
            <person name="Picazo A."/>
            <person name="Camacho A."/>
            <person name="Rodriguez-Valera F."/>
        </authorList>
    </citation>
    <scope>NUCLEOTIDE SEQUENCE [LARGE SCALE GENOMIC DNA]</scope>
    <source>
        <strain evidence="12">MED-G78</strain>
    </source>
</reference>
<feature type="domain" description="Glycine cleavage system P-protein N-terminal" evidence="10">
    <location>
        <begin position="20"/>
        <end position="443"/>
    </location>
</feature>
<keyword evidence="5 8" id="KW-0663">Pyridoxal phosphate</keyword>
<dbReference type="Gene3D" id="3.90.1150.10">
    <property type="entry name" value="Aspartate Aminotransferase, domain 1"/>
    <property type="match status" value="2"/>
</dbReference>
<name>A0A368C616_9GAMM</name>
<dbReference type="GO" id="GO:0016594">
    <property type="term" value="F:glycine binding"/>
    <property type="evidence" value="ECO:0007669"/>
    <property type="project" value="TreeGrafter"/>
</dbReference>
<evidence type="ECO:0000256" key="9">
    <source>
        <dbReference type="PIRSR" id="PIRSR603437-50"/>
    </source>
</evidence>
<dbReference type="Pfam" id="PF21478">
    <property type="entry name" value="GcvP2_C"/>
    <property type="match status" value="1"/>
</dbReference>
<dbReference type="InterPro" id="IPR003437">
    <property type="entry name" value="GcvP"/>
</dbReference>
<dbReference type="Gene3D" id="3.40.640.10">
    <property type="entry name" value="Type I PLP-dependent aspartate aminotransferase-like (Major domain)"/>
    <property type="match status" value="2"/>
</dbReference>
<dbReference type="PANTHER" id="PTHR11773:SF1">
    <property type="entry name" value="GLYCINE DEHYDROGENASE (DECARBOXYLATING), MITOCHONDRIAL"/>
    <property type="match status" value="1"/>
</dbReference>
<dbReference type="PANTHER" id="PTHR11773">
    <property type="entry name" value="GLYCINE DEHYDROGENASE, DECARBOXYLATING"/>
    <property type="match status" value="1"/>
</dbReference>
<dbReference type="InterPro" id="IPR049315">
    <property type="entry name" value="GDC-P_N"/>
</dbReference>
<evidence type="ECO:0000256" key="8">
    <source>
        <dbReference type="HAMAP-Rule" id="MF_00711"/>
    </source>
</evidence>
<evidence type="ECO:0000259" key="10">
    <source>
        <dbReference type="Pfam" id="PF02347"/>
    </source>
</evidence>
<evidence type="ECO:0000259" key="11">
    <source>
        <dbReference type="Pfam" id="PF21478"/>
    </source>
</evidence>
<dbReference type="NCBIfam" id="TIGR00461">
    <property type="entry name" value="gcvP"/>
    <property type="match status" value="1"/>
</dbReference>
<evidence type="ECO:0000313" key="13">
    <source>
        <dbReference type="Proteomes" id="UP000252915"/>
    </source>
</evidence>
<dbReference type="InterPro" id="IPR015422">
    <property type="entry name" value="PyrdxlP-dep_Trfase_small"/>
</dbReference>
<feature type="domain" description="Glycine cleavage system P-protein N-terminal" evidence="10">
    <location>
        <begin position="475"/>
        <end position="732"/>
    </location>
</feature>
<dbReference type="FunFam" id="3.40.640.10:FF:000007">
    <property type="entry name" value="glycine dehydrogenase (Decarboxylating), mitochondrial"/>
    <property type="match status" value="1"/>
</dbReference>
<evidence type="ECO:0000256" key="3">
    <source>
        <dbReference type="ARBA" id="ARBA00010756"/>
    </source>
</evidence>
<comment type="cofactor">
    <cofactor evidence="1 8 9">
        <name>pyridoxal 5'-phosphate</name>
        <dbReference type="ChEBI" id="CHEBI:597326"/>
    </cofactor>
</comment>
<dbReference type="InterPro" id="IPR020581">
    <property type="entry name" value="GDC_P"/>
</dbReference>
<gene>
    <name evidence="8 12" type="primary">gcvP</name>
    <name evidence="12" type="ORF">DBW92_02135</name>
</gene>
<comment type="catalytic activity">
    <reaction evidence="7 8">
        <text>N(6)-[(R)-lipoyl]-L-lysyl-[glycine-cleavage complex H protein] + glycine + H(+) = N(6)-[(R)-S(8)-aminomethyldihydrolipoyl]-L-lysyl-[glycine-cleavage complex H protein] + CO2</text>
        <dbReference type="Rhea" id="RHEA:24304"/>
        <dbReference type="Rhea" id="RHEA-COMP:10494"/>
        <dbReference type="Rhea" id="RHEA-COMP:10495"/>
        <dbReference type="ChEBI" id="CHEBI:15378"/>
        <dbReference type="ChEBI" id="CHEBI:16526"/>
        <dbReference type="ChEBI" id="CHEBI:57305"/>
        <dbReference type="ChEBI" id="CHEBI:83099"/>
        <dbReference type="ChEBI" id="CHEBI:83143"/>
        <dbReference type="EC" id="1.4.4.2"/>
    </reaction>
</comment>
<dbReference type="GO" id="GO:0019464">
    <property type="term" value="P:glycine decarboxylation via glycine cleavage system"/>
    <property type="evidence" value="ECO:0007669"/>
    <property type="project" value="UniProtKB-UniRule"/>
</dbReference>
<dbReference type="GO" id="GO:0005960">
    <property type="term" value="C:glycine cleavage complex"/>
    <property type="evidence" value="ECO:0007669"/>
    <property type="project" value="TreeGrafter"/>
</dbReference>
<dbReference type="Pfam" id="PF02347">
    <property type="entry name" value="GDC-P"/>
    <property type="match status" value="2"/>
</dbReference>
<dbReference type="EC" id="1.4.4.2" evidence="8"/>
<evidence type="ECO:0000256" key="6">
    <source>
        <dbReference type="ARBA" id="ARBA00023002"/>
    </source>
</evidence>
<comment type="similarity">
    <text evidence="3 8">Belongs to the GcvP family.</text>
</comment>
<proteinExistence type="inferred from homology"/>
<comment type="caution">
    <text evidence="12">The sequence shown here is derived from an EMBL/GenBank/DDBJ whole genome shotgun (WGS) entry which is preliminary data.</text>
</comment>
<dbReference type="EMBL" id="QOPI01000007">
    <property type="protein sequence ID" value="RCL44931.1"/>
    <property type="molecule type" value="Genomic_DNA"/>
</dbReference>
<evidence type="ECO:0000256" key="1">
    <source>
        <dbReference type="ARBA" id="ARBA00001933"/>
    </source>
</evidence>
<dbReference type="GO" id="GO:0030170">
    <property type="term" value="F:pyridoxal phosphate binding"/>
    <property type="evidence" value="ECO:0007669"/>
    <property type="project" value="TreeGrafter"/>
</dbReference>
<accession>A0A368C616</accession>
<feature type="modified residue" description="N6-(pyridoxal phosphate)lysine" evidence="8 9">
    <location>
        <position position="704"/>
    </location>
</feature>
<dbReference type="SUPFAM" id="SSF53383">
    <property type="entry name" value="PLP-dependent transferases"/>
    <property type="match status" value="2"/>
</dbReference>
<evidence type="ECO:0000313" key="12">
    <source>
        <dbReference type="EMBL" id="RCL44931.1"/>
    </source>
</evidence>
<comment type="subunit">
    <text evidence="4 8">The glycine cleavage system is composed of four proteins: P, T, L and H.</text>
</comment>
<protein>
    <recommendedName>
        <fullName evidence="8">Glycine dehydrogenase (decarboxylating)</fullName>
        <ecNumber evidence="8">1.4.4.2</ecNumber>
    </recommendedName>
    <alternativeName>
        <fullName evidence="8">Glycine cleavage system P-protein</fullName>
    </alternativeName>
    <alternativeName>
        <fullName evidence="8">Glycine decarboxylase</fullName>
    </alternativeName>
    <alternativeName>
        <fullName evidence="8">Glycine dehydrogenase (aminomethyl-transferring)</fullName>
    </alternativeName>
</protein>
<dbReference type="HAMAP" id="MF_00711">
    <property type="entry name" value="GcvP"/>
    <property type="match status" value="1"/>
</dbReference>
<dbReference type="InterPro" id="IPR015424">
    <property type="entry name" value="PyrdxlP-dep_Trfase"/>
</dbReference>
<comment type="function">
    <text evidence="2 8">The glycine cleavage system catalyzes the degradation of glycine. The P protein binds the alpha-amino group of glycine through its pyridoxal phosphate cofactor; CO(2) is released and the remaining methylamine moiety is then transferred to the lipoamide cofactor of the H protein.</text>
</comment>
<dbReference type="GO" id="GO:0005829">
    <property type="term" value="C:cytosol"/>
    <property type="evidence" value="ECO:0007669"/>
    <property type="project" value="TreeGrafter"/>
</dbReference>